<dbReference type="InterPro" id="IPR055347">
    <property type="entry name" value="UTP6_N"/>
</dbReference>
<sequence length="1497" mass="165393">MSDVVQENMEAMLPELMDLQEKGVFTVKELREIVKKRRNMEYELQAGNCTKAQFLKYIKHEVKVENARRKRLAGIKDSVRKRSISDISIQRRIHSIYDRCLARFGSKDLPFMVPLSTVLHGLRKSLMQRALRVVPPGTNGRAELLSAFIKLEAVALNRSLKGNEEVSCAVLEVLFKHGVSDLAGTPSLPRFLLHFLDVVLRLQESVSAAGREVAGLGDLMVSAISACVEQSKEYPQLAEVEWRLKWQGPEGASEKRLTRAVSSIVEAESVERLKAFVTFCLKSRAFILDHATPEASSNADNSEGKEDDVWAALPAVMVDPELAATVLWSFAKEASGDVLAALIEGAKTLSPTLLAPREVVAHVEEECMKPSTQGVDLLVIGSKMGCKTDINAWLQDGSHHRSLGAEAAEAFLPHVMEAGQDHVFGLLLCTKPECCGQVCTAYLATAKSREAAEELARDCLTKAKSRRNAAVAKWTKEQLARIAVPCAECLLVGEDISVREQKRLYESIISLLSSVPSMLPELVEWWLKYATSKAGDSALETRSGRFMISTAFLQREFTVAQSVPVGDVFYPCLVPMCCTVVLGNEYKVIEHSEDAPGSIDPITQQRRPGSGREVFRGRQAWDGLWTAWCSPPHSRPVNFTVDLLRPVTPREIDTGSVIGSIRDCTRECFFCFPSGSMRLEIELPWRRARRAAAVKYPSSVVARRVASASTRADMFGLSSLMRTNLFRGVPIELPTFTNGRQARGYDSPGRKQMRTEDIYVPSYFAFFLLWKVCWCLGSLNGSGLGNFKGVMLCNRPADVEAERRVALESKGPPPFRSAISKTYNDPLGLTPPNAVAGPTDCWSKRLSAPTAALRKHTQWLKSFAEGVAAKRAQKEESVKKEEERLKRISEFAARQREDVRRVLEDTRKSCEADDGARKEDSADAEESSAGRNCMEQAISGKKKKSGKGPKERPVWSLTEAQALEAAQVDEEELLAFAESVDFDEYINDLEFRTALAVMKDRAGRLSREQESFRKSLQEAYERELNEQQAGGEHEDCDKESDDGVGSISGIGFEDSASQKGREDSVLSSSVAASEGATRDRYRQINQDGRPEWNSKPLPVDDETQSLVSQALKENHKIRSIHNERSVRGVLETLSSQTDGNEGSVMARSSASLRALQEVKAKPVASPLVVVSEDASIQRELLASSEKCQRLSERNLLGAAVAVCAGGLIALGISRRRRARQKETSETVVDDRPILALGGSGLRMGYMLGSVAALRDYVDISALRVTAISGSAIGALLLCSPELDVVAVSMALFRCRARVLREGVGNCYMMDVSWFARMLVDELKACAGLTEETLQQRCHSQQLFFGITSFRPWPTPVCLKCPATLEEFRRVISAVICIPPFFTQMVALDNYPSADGFFSHLFAVPDDHDPTKVVRYCPFPAAWLNFRPPLCDLLGSLAECLYPFAPARQIASFKEGYFLTVRFLESGCQESSLLKLKENPASKLSEYVEGLLSSQSTV</sequence>
<dbReference type="OrthoDB" id="28112at2759"/>
<feature type="compositionally biased region" description="Basic and acidic residues" evidence="1">
    <location>
        <begin position="1076"/>
        <end position="1092"/>
    </location>
</feature>
<evidence type="ECO:0000313" key="3">
    <source>
        <dbReference type="EMBL" id="KAF4694767.1"/>
    </source>
</evidence>
<feature type="region of interest" description="Disordered" evidence="1">
    <location>
        <begin position="906"/>
        <end position="953"/>
    </location>
</feature>
<protein>
    <submittedName>
        <fullName evidence="3">U3 snoRNP protein</fullName>
    </submittedName>
</protein>
<feature type="region of interest" description="Disordered" evidence="1">
    <location>
        <begin position="1022"/>
        <end position="1099"/>
    </location>
</feature>
<dbReference type="PANTHER" id="PTHR41747">
    <property type="entry name" value="CHROMOSOME UNDETERMINED SCAFFOLD_128, WHOLE GENOME SHOTGUN SEQUENCE"/>
    <property type="match status" value="1"/>
</dbReference>
<name>A0A7J6PFQ1_PEROL</name>
<accession>A0A7J6PFQ1</accession>
<evidence type="ECO:0000313" key="4">
    <source>
        <dbReference type="Proteomes" id="UP000541610"/>
    </source>
</evidence>
<feature type="compositionally biased region" description="Basic and acidic residues" evidence="1">
    <location>
        <begin position="1022"/>
        <end position="1036"/>
    </location>
</feature>
<reference evidence="3 4" key="1">
    <citation type="submission" date="2020-04" db="EMBL/GenBank/DDBJ databases">
        <title>Perkinsus olseni comparative genomics.</title>
        <authorList>
            <person name="Bogema D.R."/>
        </authorList>
    </citation>
    <scope>NUCLEOTIDE SEQUENCE [LARGE SCALE GENOMIC DNA]</scope>
    <source>
        <strain evidence="3">00978-12</strain>
    </source>
</reference>
<evidence type="ECO:0000259" key="2">
    <source>
        <dbReference type="Pfam" id="PF08640"/>
    </source>
</evidence>
<evidence type="ECO:0000256" key="1">
    <source>
        <dbReference type="SAM" id="MobiDB-lite"/>
    </source>
</evidence>
<proteinExistence type="predicted"/>
<dbReference type="PANTHER" id="PTHR41747:SF1">
    <property type="entry name" value="CHROMOSOME UNDETERMINED SCAFFOLD_128, WHOLE GENOME SHOTGUN SEQUENCE"/>
    <property type="match status" value="1"/>
</dbReference>
<dbReference type="EMBL" id="JABANP010000028">
    <property type="protein sequence ID" value="KAF4694767.1"/>
    <property type="molecule type" value="Genomic_DNA"/>
</dbReference>
<feature type="compositionally biased region" description="Basic and acidic residues" evidence="1">
    <location>
        <begin position="906"/>
        <end position="921"/>
    </location>
</feature>
<dbReference type="Proteomes" id="UP000541610">
    <property type="component" value="Unassembled WGS sequence"/>
</dbReference>
<organism evidence="3 4">
    <name type="scientific">Perkinsus olseni</name>
    <name type="common">Perkinsus atlanticus</name>
    <dbReference type="NCBI Taxonomy" id="32597"/>
    <lineage>
        <taxon>Eukaryota</taxon>
        <taxon>Sar</taxon>
        <taxon>Alveolata</taxon>
        <taxon>Perkinsozoa</taxon>
        <taxon>Perkinsea</taxon>
        <taxon>Perkinsida</taxon>
        <taxon>Perkinsidae</taxon>
        <taxon>Perkinsus</taxon>
    </lineage>
</organism>
<dbReference type="Pfam" id="PF08640">
    <property type="entry name" value="U3_assoc_6"/>
    <property type="match status" value="1"/>
</dbReference>
<gene>
    <name evidence="3" type="primary">UTP6</name>
    <name evidence="3" type="ORF">FOZ60_006921</name>
</gene>
<feature type="domain" description="U3 small nucleolar RNA-associated protein 6 N-terminal" evidence="2">
    <location>
        <begin position="9"/>
        <end position="92"/>
    </location>
</feature>
<comment type="caution">
    <text evidence="3">The sequence shown here is derived from an EMBL/GenBank/DDBJ whole genome shotgun (WGS) entry which is preliminary data.</text>
</comment>